<accession>A0A508X861</accession>
<sequence length="60" mass="6618">MFRIRPSAAWAVESLGLVCLRRIVEGRPYQARSGNAKFDLLADMDYLSSLLGNHLAAPKA</sequence>
<keyword evidence="1" id="KW-0808">Transferase</keyword>
<dbReference type="EC" id="2.7.7.77" evidence="1"/>
<dbReference type="Proteomes" id="UP000507954">
    <property type="component" value="Unassembled WGS sequence"/>
</dbReference>
<name>A0A508X861_9HYPH</name>
<reference evidence="1" key="1">
    <citation type="submission" date="2019-06" db="EMBL/GenBank/DDBJ databases">
        <authorList>
            <person name="Le Quere A."/>
            <person name="Colella S."/>
        </authorList>
    </citation>
    <scope>NUCLEOTIDE SEQUENCE</scope>
    <source>
        <strain evidence="1">EmedicaeMD41</strain>
    </source>
</reference>
<protein>
    <submittedName>
        <fullName evidence="1">Putative molybdenum cofactor guanylyltransferase</fullName>
        <ecNumber evidence="1">2.7.7.77</ecNumber>
    </submittedName>
</protein>
<proteinExistence type="predicted"/>
<evidence type="ECO:0000313" key="1">
    <source>
        <dbReference type="EMBL" id="VTZ66035.1"/>
    </source>
</evidence>
<keyword evidence="1" id="KW-0548">Nucleotidyltransferase</keyword>
<gene>
    <name evidence="1" type="ORF">EMEDMD4_940063</name>
</gene>
<organism evidence="1">
    <name type="scientific">Sinorhizobium medicae</name>
    <dbReference type="NCBI Taxonomy" id="110321"/>
    <lineage>
        <taxon>Bacteria</taxon>
        <taxon>Pseudomonadati</taxon>
        <taxon>Pseudomonadota</taxon>
        <taxon>Alphaproteobacteria</taxon>
        <taxon>Hyphomicrobiales</taxon>
        <taxon>Rhizobiaceae</taxon>
        <taxon>Sinorhizobium/Ensifer group</taxon>
        <taxon>Sinorhizobium</taxon>
    </lineage>
</organism>
<dbReference type="GO" id="GO:0061603">
    <property type="term" value="F:molybdenum cofactor guanylyltransferase activity"/>
    <property type="evidence" value="ECO:0007669"/>
    <property type="project" value="UniProtKB-EC"/>
</dbReference>
<dbReference type="EMBL" id="CABFNB010000166">
    <property type="protein sequence ID" value="VTZ66035.1"/>
    <property type="molecule type" value="Genomic_DNA"/>
</dbReference>
<dbReference type="AlphaFoldDB" id="A0A508X861"/>